<dbReference type="EMBL" id="BAOP01000029">
    <property type="protein sequence ID" value="GAC81149.1"/>
    <property type="molecule type" value="Genomic_DNA"/>
</dbReference>
<comment type="caution">
    <text evidence="1">The sequence shown here is derived from an EMBL/GenBank/DDBJ whole genome shotgun (WGS) entry which is preliminary data.</text>
</comment>
<dbReference type="Proteomes" id="UP000035009">
    <property type="component" value="Unassembled WGS sequence"/>
</dbReference>
<proteinExistence type="predicted"/>
<dbReference type="RefSeq" id="WP_008380692.1">
    <property type="nucleotide sequence ID" value="NZ_BAOP01000029.1"/>
</dbReference>
<name>M3VGR6_GORML</name>
<reference evidence="1 2" key="1">
    <citation type="submission" date="2013-02" db="EMBL/GenBank/DDBJ databases">
        <title>Whole genome shotgun sequence of Gordonia malaquae NBRC 108250.</title>
        <authorList>
            <person name="Yoshida I."/>
            <person name="Hosoyama A."/>
            <person name="Tsuchikane K."/>
            <person name="Ando Y."/>
            <person name="Baba S."/>
            <person name="Ohji S."/>
            <person name="Hamada M."/>
            <person name="Tamura T."/>
            <person name="Yamazoe A."/>
            <person name="Yamazaki S."/>
            <person name="Fujita N."/>
        </authorList>
    </citation>
    <scope>NUCLEOTIDE SEQUENCE [LARGE SCALE GENOMIC DNA]</scope>
    <source>
        <strain evidence="1 2">NBRC 108250</strain>
    </source>
</reference>
<sequence>MSNDELIDVAGRCADFCEGAICGDHGATDTPLAEHGEFCTGTSRAGVGRGPNYERVEVWLSAAMPYRVGPTTRSAMIRDRETRGNAEGFVGVYVEHGNASSGIPDVLLTAGEARQLAAALLWIADGLDSLDRPHPSIRRQK</sequence>
<keyword evidence="2" id="KW-1185">Reference proteome</keyword>
<dbReference type="AlphaFoldDB" id="M3VGR6"/>
<dbReference type="STRING" id="410332.SAMN04488550_1169"/>
<protein>
    <submittedName>
        <fullName evidence="1">Uncharacterized protein</fullName>
    </submittedName>
</protein>
<gene>
    <name evidence="1" type="ORF">GM1_029_00520</name>
</gene>
<organism evidence="1 2">
    <name type="scientific">Gordonia malaquae NBRC 108250</name>
    <dbReference type="NCBI Taxonomy" id="1223542"/>
    <lineage>
        <taxon>Bacteria</taxon>
        <taxon>Bacillati</taxon>
        <taxon>Actinomycetota</taxon>
        <taxon>Actinomycetes</taxon>
        <taxon>Mycobacteriales</taxon>
        <taxon>Gordoniaceae</taxon>
        <taxon>Gordonia</taxon>
    </lineage>
</organism>
<accession>M3VGR6</accession>
<evidence type="ECO:0000313" key="2">
    <source>
        <dbReference type="Proteomes" id="UP000035009"/>
    </source>
</evidence>
<evidence type="ECO:0000313" key="1">
    <source>
        <dbReference type="EMBL" id="GAC81149.1"/>
    </source>
</evidence>